<keyword evidence="2" id="KW-1185">Reference proteome</keyword>
<protein>
    <submittedName>
        <fullName evidence="1">Uncharacterized protein</fullName>
    </submittedName>
</protein>
<geneLocation type="plasmid" evidence="1 2">
    <name>pCY186</name>
</geneLocation>
<dbReference type="HOGENOM" id="CLU_2804308_0_0_9"/>
<dbReference type="AlphaFoldDB" id="E0S543"/>
<dbReference type="Proteomes" id="UP000001299">
    <property type="component" value="Plasmid pCY186"/>
</dbReference>
<dbReference type="KEGG" id="bpb:bpr_IV161"/>
<proteinExistence type="predicted"/>
<evidence type="ECO:0000313" key="2">
    <source>
        <dbReference type="Proteomes" id="UP000001299"/>
    </source>
</evidence>
<dbReference type="RefSeq" id="WP_013283173.1">
    <property type="nucleotide sequence ID" value="NC_014390.1"/>
</dbReference>
<name>E0S543_BUTPB</name>
<evidence type="ECO:0000313" key="1">
    <source>
        <dbReference type="EMBL" id="ADL36525.1"/>
    </source>
</evidence>
<dbReference type="EMBL" id="CP001813">
    <property type="protein sequence ID" value="ADL36525.1"/>
    <property type="molecule type" value="Genomic_DNA"/>
</dbReference>
<keyword evidence="1" id="KW-0614">Plasmid</keyword>
<reference evidence="1 2" key="1">
    <citation type="journal article" date="2010" name="PLoS ONE">
        <title>The glycobiome of the rumen bacterium Butyrivibrio proteoclasticus B316(T) highlights adaptation to a polysaccharide-rich environment.</title>
        <authorList>
            <person name="Kelly W.J."/>
            <person name="Leahy S.C."/>
            <person name="Altermann E."/>
            <person name="Yeoman C.J."/>
            <person name="Dunne J.C."/>
            <person name="Kong Z."/>
            <person name="Pacheco D.M."/>
            <person name="Li D."/>
            <person name="Noel S.J."/>
            <person name="Moon C.D."/>
            <person name="Cookson A.L."/>
            <person name="Attwood G.T."/>
        </authorList>
    </citation>
    <scope>NUCLEOTIDE SEQUENCE [LARGE SCALE GENOMIC DNA]</scope>
    <source>
        <strain evidence="2">ATCC 51982 / DSM 14932 / B316</strain>
        <plasmid evidence="2">Plasmid pCY186</plasmid>
    </source>
</reference>
<sequence>MDWPMLSRRSYRGDIRPVISMKRKREKIIIIYDKIKAALWPPLKSLGLYETYVILAVDVFLIPFSKA</sequence>
<gene>
    <name evidence="1" type="ordered locus">bpr_IV161</name>
</gene>
<organism evidence="1 2">
    <name type="scientific">Butyrivibrio proteoclasticus (strain ATCC 51982 / DSM 14932 / B316)</name>
    <name type="common">Clostridium proteoclasticum</name>
    <dbReference type="NCBI Taxonomy" id="515622"/>
    <lineage>
        <taxon>Bacteria</taxon>
        <taxon>Bacillati</taxon>
        <taxon>Bacillota</taxon>
        <taxon>Clostridia</taxon>
        <taxon>Lachnospirales</taxon>
        <taxon>Lachnospiraceae</taxon>
        <taxon>Butyrivibrio</taxon>
    </lineage>
</organism>
<accession>E0S543</accession>